<dbReference type="AlphaFoldDB" id="A0A6I1FMK0"/>
<dbReference type="InterPro" id="IPR041657">
    <property type="entry name" value="HTH_17"/>
</dbReference>
<protein>
    <submittedName>
        <fullName evidence="3">Helix-turn-helix domain-containing protein</fullName>
    </submittedName>
</protein>
<reference evidence="3 4" key="1">
    <citation type="submission" date="2019-10" db="EMBL/GenBank/DDBJ databases">
        <title>Bacillus aerolatum sp. nov., isolated from bioaerosol of sport playgrounds.</title>
        <authorList>
            <person name="Chen P."/>
            <person name="Zhang G."/>
        </authorList>
    </citation>
    <scope>NUCLEOTIDE SEQUENCE [LARGE SCALE GENOMIC DNA]</scope>
    <source>
        <strain evidence="3 4">CX253</strain>
    </source>
</reference>
<dbReference type="Pfam" id="PF12728">
    <property type="entry name" value="HTH_17"/>
    <property type="match status" value="1"/>
</dbReference>
<feature type="transmembrane region" description="Helical" evidence="1">
    <location>
        <begin position="42"/>
        <end position="66"/>
    </location>
</feature>
<dbReference type="Proteomes" id="UP000429595">
    <property type="component" value="Unassembled WGS sequence"/>
</dbReference>
<proteinExistence type="predicted"/>
<gene>
    <name evidence="3" type="ORF">F9802_15825</name>
</gene>
<evidence type="ECO:0000256" key="1">
    <source>
        <dbReference type="SAM" id="Phobius"/>
    </source>
</evidence>
<keyword evidence="1" id="KW-1133">Transmembrane helix</keyword>
<name>A0A6I1FMK0_9BACI</name>
<organism evidence="3 4">
    <name type="scientific">Bacillus aerolatus</name>
    <dbReference type="NCBI Taxonomy" id="2653354"/>
    <lineage>
        <taxon>Bacteria</taxon>
        <taxon>Bacillati</taxon>
        <taxon>Bacillota</taxon>
        <taxon>Bacilli</taxon>
        <taxon>Bacillales</taxon>
        <taxon>Bacillaceae</taxon>
        <taxon>Bacillus</taxon>
    </lineage>
</organism>
<keyword evidence="1" id="KW-0472">Membrane</keyword>
<accession>A0A6I1FMK0</accession>
<comment type="caution">
    <text evidence="3">The sequence shown here is derived from an EMBL/GenBank/DDBJ whole genome shotgun (WGS) entry which is preliminary data.</text>
</comment>
<keyword evidence="4" id="KW-1185">Reference proteome</keyword>
<keyword evidence="1" id="KW-0812">Transmembrane</keyword>
<sequence length="301" mass="35553">MGSHAGIFFLKSSFNLGSMNYYLLILYRIFKNNHIFRNQCSAIYFIIKIYMNLIRGAVWKIMLLIYPLKSFETLLNKIIHEELVQLKNRISETNNPISKRYMTMKEVACATGISSSILRQLTYARAMPHLKVKGRLLFEKNEIKETVAEYKKFGWTDPDKNWNVSKVQSEVINFEKNKGGSKLIEDILREIVREELDKFSNDLRTEAKKEKTRYYGRTVFTVKEAAEYFRTSPATIYNLIQEDGMPHFKIQSRSFIVLEEAEAFLWRETAKSYATKGNIYWQRILQNLDWEEKETQLMQEP</sequence>
<feature type="transmembrane region" description="Helical" evidence="1">
    <location>
        <begin position="12"/>
        <end position="30"/>
    </location>
</feature>
<dbReference type="EMBL" id="WEIO01000010">
    <property type="protein sequence ID" value="KAB7705026.1"/>
    <property type="molecule type" value="Genomic_DNA"/>
</dbReference>
<evidence type="ECO:0000313" key="3">
    <source>
        <dbReference type="EMBL" id="KAB7705026.1"/>
    </source>
</evidence>
<evidence type="ECO:0000313" key="4">
    <source>
        <dbReference type="Proteomes" id="UP000429595"/>
    </source>
</evidence>
<evidence type="ECO:0000259" key="2">
    <source>
        <dbReference type="Pfam" id="PF12728"/>
    </source>
</evidence>
<feature type="domain" description="Helix-turn-helix" evidence="2">
    <location>
        <begin position="220"/>
        <end position="253"/>
    </location>
</feature>